<proteinExistence type="predicted"/>
<dbReference type="Proteomes" id="UP000199249">
    <property type="component" value="Unassembled WGS sequence"/>
</dbReference>
<gene>
    <name evidence="1" type="ORF">SAMN04488069_103253</name>
</gene>
<dbReference type="EMBL" id="FNOV01000003">
    <property type="protein sequence ID" value="SDX80842.1"/>
    <property type="molecule type" value="Genomic_DNA"/>
</dbReference>
<keyword evidence="2" id="KW-1185">Reference proteome</keyword>
<dbReference type="RefSeq" id="WP_092738568.1">
    <property type="nucleotide sequence ID" value="NZ_FNOV01000003.1"/>
</dbReference>
<accession>A0A1H3EQ19</accession>
<dbReference type="OrthoDB" id="884838at2"/>
<name>A0A1H3EQ19_9BACT</name>
<evidence type="ECO:0000313" key="1">
    <source>
        <dbReference type="EMBL" id="SDX80842.1"/>
    </source>
</evidence>
<dbReference type="STRING" id="651662.SAMN04488069_103253"/>
<reference evidence="2" key="1">
    <citation type="submission" date="2016-10" db="EMBL/GenBank/DDBJ databases">
        <authorList>
            <person name="Varghese N."/>
            <person name="Submissions S."/>
        </authorList>
    </citation>
    <scope>NUCLEOTIDE SEQUENCE [LARGE SCALE GENOMIC DNA]</scope>
    <source>
        <strain evidence="2">CGMCC 1.8975</strain>
    </source>
</reference>
<dbReference type="AlphaFoldDB" id="A0A1H3EQ19"/>
<evidence type="ECO:0000313" key="2">
    <source>
        <dbReference type="Proteomes" id="UP000199249"/>
    </source>
</evidence>
<sequence length="154" mass="16507">MLTATIPPTSIQPVALNDELLNQPTTYNGVPAVVLLTPEEAGSGCRLYLARNDVHAPRLLNGDYLVGRPLAREEWANVAADSFALLLVQVGAADDGSWEPFQAHHVARIVGNGLRYGGSLLSLQDDEASLPEPVETAAADLVEVYQVVRAIRPL</sequence>
<protein>
    <submittedName>
        <fullName evidence="1">Uncharacterized protein</fullName>
    </submittedName>
</protein>
<organism evidence="1 2">
    <name type="scientific">Hymenobacter psychrophilus</name>
    <dbReference type="NCBI Taxonomy" id="651662"/>
    <lineage>
        <taxon>Bacteria</taxon>
        <taxon>Pseudomonadati</taxon>
        <taxon>Bacteroidota</taxon>
        <taxon>Cytophagia</taxon>
        <taxon>Cytophagales</taxon>
        <taxon>Hymenobacteraceae</taxon>
        <taxon>Hymenobacter</taxon>
    </lineage>
</organism>